<organism evidence="8 9">
    <name type="scientific">Eisenbergiella massiliensis</name>
    <dbReference type="NCBI Taxonomy" id="1720294"/>
    <lineage>
        <taxon>Bacteria</taxon>
        <taxon>Bacillati</taxon>
        <taxon>Bacillota</taxon>
        <taxon>Clostridia</taxon>
        <taxon>Lachnospirales</taxon>
        <taxon>Lachnospiraceae</taxon>
        <taxon>Eisenbergiella</taxon>
    </lineage>
</organism>
<dbReference type="NCBIfam" id="TIGR04085">
    <property type="entry name" value="rSAM_more_4Fe4S"/>
    <property type="match status" value="1"/>
</dbReference>
<evidence type="ECO:0000256" key="3">
    <source>
        <dbReference type="ARBA" id="ARBA00022691"/>
    </source>
</evidence>
<keyword evidence="4" id="KW-0479">Metal-binding</keyword>
<dbReference type="Pfam" id="PF13186">
    <property type="entry name" value="SPASM"/>
    <property type="match status" value="1"/>
</dbReference>
<dbReference type="InterPro" id="IPR017200">
    <property type="entry name" value="PqqE-like"/>
</dbReference>
<proteinExistence type="predicted"/>
<dbReference type="InterPro" id="IPR058240">
    <property type="entry name" value="rSAM_sf"/>
</dbReference>
<feature type="domain" description="Radical SAM core" evidence="7">
    <location>
        <begin position="1"/>
        <end position="222"/>
    </location>
</feature>
<dbReference type="Gene3D" id="3.20.20.70">
    <property type="entry name" value="Aldolase class I"/>
    <property type="match status" value="1"/>
</dbReference>
<evidence type="ECO:0000256" key="1">
    <source>
        <dbReference type="ARBA" id="ARBA00001966"/>
    </source>
</evidence>
<dbReference type="PANTHER" id="PTHR11228">
    <property type="entry name" value="RADICAL SAM DOMAIN PROTEIN"/>
    <property type="match status" value="1"/>
</dbReference>
<dbReference type="GeneID" id="97987747"/>
<keyword evidence="6" id="KW-0411">Iron-sulfur</keyword>
<keyword evidence="2" id="KW-0004">4Fe-4S</keyword>
<dbReference type="InterPro" id="IPR050377">
    <property type="entry name" value="Radical_SAM_PqqE_MftC-like"/>
</dbReference>
<dbReference type="SUPFAM" id="SSF102114">
    <property type="entry name" value="Radical SAM enzymes"/>
    <property type="match status" value="1"/>
</dbReference>
<dbReference type="PIRSF" id="PIRSF037420">
    <property type="entry name" value="PQQ_syn_pqqE"/>
    <property type="match status" value="1"/>
</dbReference>
<protein>
    <submittedName>
        <fullName evidence="8">Radical SAM/SPASM domain protein, ACGX system</fullName>
    </submittedName>
</protein>
<dbReference type="RefSeq" id="WP_035321526.1">
    <property type="nucleotide sequence ID" value="NZ_CANNOQ010000052.1"/>
</dbReference>
<dbReference type="PANTHER" id="PTHR11228:SF7">
    <property type="entry name" value="PQQA PEPTIDE CYCLASE"/>
    <property type="match status" value="1"/>
</dbReference>
<keyword evidence="3" id="KW-0949">S-adenosyl-L-methionine</keyword>
<dbReference type="SFLD" id="SFLDS00029">
    <property type="entry name" value="Radical_SAM"/>
    <property type="match status" value="1"/>
</dbReference>
<evidence type="ECO:0000259" key="7">
    <source>
        <dbReference type="PROSITE" id="PS51918"/>
    </source>
</evidence>
<dbReference type="GO" id="GO:0051539">
    <property type="term" value="F:4 iron, 4 sulfur cluster binding"/>
    <property type="evidence" value="ECO:0007669"/>
    <property type="project" value="UniProtKB-KW"/>
</dbReference>
<dbReference type="InterPro" id="IPR023885">
    <property type="entry name" value="4Fe4S-binding_SPASM_dom"/>
</dbReference>
<dbReference type="InterPro" id="IPR006638">
    <property type="entry name" value="Elp3/MiaA/NifB-like_rSAM"/>
</dbReference>
<dbReference type="SFLD" id="SFLDG01386">
    <property type="entry name" value="main_SPASM_domain-containing"/>
    <property type="match status" value="1"/>
</dbReference>
<keyword evidence="9" id="KW-1185">Reference proteome</keyword>
<accession>A0A3E3I3N6</accession>
<dbReference type="InterPro" id="IPR013785">
    <property type="entry name" value="Aldolase_TIM"/>
</dbReference>
<gene>
    <name evidence="8" type="primary">acgM</name>
    <name evidence="8" type="ORF">DXC51_12910</name>
</gene>
<evidence type="ECO:0000313" key="8">
    <source>
        <dbReference type="EMBL" id="RGE59706.1"/>
    </source>
</evidence>
<keyword evidence="5" id="KW-0408">Iron</keyword>
<comment type="caution">
    <text evidence="8">The sequence shown here is derived from an EMBL/GenBank/DDBJ whole genome shotgun (WGS) entry which is preliminary data.</text>
</comment>
<dbReference type="PROSITE" id="PS51918">
    <property type="entry name" value="RADICAL_SAM"/>
    <property type="match status" value="1"/>
</dbReference>
<dbReference type="InterPro" id="IPR027583">
    <property type="entry name" value="rSAM_ACGX"/>
</dbReference>
<dbReference type="GO" id="GO:0003824">
    <property type="term" value="F:catalytic activity"/>
    <property type="evidence" value="ECO:0007669"/>
    <property type="project" value="InterPro"/>
</dbReference>
<dbReference type="EMBL" id="QVLV01000008">
    <property type="protein sequence ID" value="RGE59706.1"/>
    <property type="molecule type" value="Genomic_DNA"/>
</dbReference>
<dbReference type="GO" id="GO:0046872">
    <property type="term" value="F:metal ion binding"/>
    <property type="evidence" value="ECO:0007669"/>
    <property type="project" value="UniProtKB-KW"/>
</dbReference>
<reference evidence="8" key="1">
    <citation type="submission" date="2018-08" db="EMBL/GenBank/DDBJ databases">
        <title>A genome reference for cultivated species of the human gut microbiota.</title>
        <authorList>
            <person name="Zou Y."/>
            <person name="Xue W."/>
            <person name="Luo G."/>
        </authorList>
    </citation>
    <scope>NUCLEOTIDE SEQUENCE [LARGE SCALE GENOMIC DNA]</scope>
    <source>
        <strain evidence="8">TF05-5AC</strain>
    </source>
</reference>
<dbReference type="CDD" id="cd01335">
    <property type="entry name" value="Radical_SAM"/>
    <property type="match status" value="1"/>
</dbReference>
<evidence type="ECO:0000256" key="4">
    <source>
        <dbReference type="ARBA" id="ARBA00022723"/>
    </source>
</evidence>
<evidence type="ECO:0000256" key="5">
    <source>
        <dbReference type="ARBA" id="ARBA00023004"/>
    </source>
</evidence>
<evidence type="ECO:0000256" key="6">
    <source>
        <dbReference type="ARBA" id="ARBA00023014"/>
    </source>
</evidence>
<comment type="cofactor">
    <cofactor evidence="1">
        <name>[4Fe-4S] cluster</name>
        <dbReference type="ChEBI" id="CHEBI:49883"/>
    </cofactor>
</comment>
<dbReference type="AlphaFoldDB" id="A0A3E3I3N6"/>
<dbReference type="InterPro" id="IPR007197">
    <property type="entry name" value="rSAM"/>
</dbReference>
<evidence type="ECO:0000256" key="2">
    <source>
        <dbReference type="ARBA" id="ARBA00022485"/>
    </source>
</evidence>
<dbReference type="SMART" id="SM00729">
    <property type="entry name" value="Elp3"/>
    <property type="match status" value="1"/>
</dbReference>
<dbReference type="Pfam" id="PF04055">
    <property type="entry name" value="Radical_SAM"/>
    <property type="match status" value="1"/>
</dbReference>
<evidence type="ECO:0000313" key="9">
    <source>
        <dbReference type="Proteomes" id="UP000260812"/>
    </source>
</evidence>
<dbReference type="NCBIfam" id="TIGR04340">
    <property type="entry name" value="rSAM_ACGX"/>
    <property type="match status" value="1"/>
</dbReference>
<name>A0A3E3I3N6_9FIRM</name>
<sequence length="348" mass="40371">MNPYFAFQWHITDNCDQRCRHCYIFSEDSCKKLAEMSYSDMEKVLDNCLDMCGKLSRTPYFYITGGDPILHPDFWRLLELLKKHEITFAILGNPFHLNDEVCRRLYDYGCRKYQLSLDGLRETHDSFRKPGSFDITLEKISCIRRAGMYCAIMSTVSKTNMDEIPGLIDVVVEKQADVFAVGRYCPTSEEKSAEFHMEPLEYRAYLEKCWEKFEQYKGCGTTFQLKDHLWTLFLYEKGIFKIPENLKPDTIYDGCHCGICHMTILPTGDVYACRRMESRIGNALTDSMADLFLGEKMDQYRQYDSFEKCAGCELLRFCRGCPAVTFGYTGNMYAPDPQCWKTTSSPNA</sequence>
<dbReference type="SFLD" id="SFLDG01067">
    <property type="entry name" value="SPASM/twitch_domain_containing"/>
    <property type="match status" value="1"/>
</dbReference>
<dbReference type="Proteomes" id="UP000260812">
    <property type="component" value="Unassembled WGS sequence"/>
</dbReference>